<dbReference type="PROSITE" id="PS51077">
    <property type="entry name" value="HTH_ICLR"/>
    <property type="match status" value="1"/>
</dbReference>
<keyword evidence="7" id="KW-1185">Reference proteome</keyword>
<protein>
    <submittedName>
        <fullName evidence="6">IclR family transcriptional regulator</fullName>
    </submittedName>
</protein>
<evidence type="ECO:0000256" key="1">
    <source>
        <dbReference type="ARBA" id="ARBA00023015"/>
    </source>
</evidence>
<name>A0ABS1PEJ6_9ACTN</name>
<dbReference type="Pfam" id="PF01614">
    <property type="entry name" value="IclR_C"/>
    <property type="match status" value="1"/>
</dbReference>
<comment type="caution">
    <text evidence="6">The sequence shown here is derived from an EMBL/GenBank/DDBJ whole genome shotgun (WGS) entry which is preliminary data.</text>
</comment>
<evidence type="ECO:0000256" key="2">
    <source>
        <dbReference type="ARBA" id="ARBA00023125"/>
    </source>
</evidence>
<organism evidence="6 7">
    <name type="scientific">Streptomyces endocoffeicus</name>
    <dbReference type="NCBI Taxonomy" id="2898945"/>
    <lineage>
        <taxon>Bacteria</taxon>
        <taxon>Bacillati</taxon>
        <taxon>Actinomycetota</taxon>
        <taxon>Actinomycetes</taxon>
        <taxon>Kitasatosporales</taxon>
        <taxon>Streptomycetaceae</taxon>
        <taxon>Streptomyces</taxon>
    </lineage>
</organism>
<dbReference type="RefSeq" id="WP_201846187.1">
    <property type="nucleotide sequence ID" value="NZ_JAERRG010000001.1"/>
</dbReference>
<dbReference type="SUPFAM" id="SSF55781">
    <property type="entry name" value="GAF domain-like"/>
    <property type="match status" value="1"/>
</dbReference>
<evidence type="ECO:0000313" key="6">
    <source>
        <dbReference type="EMBL" id="MBL1110807.1"/>
    </source>
</evidence>
<keyword evidence="2" id="KW-0238">DNA-binding</keyword>
<evidence type="ECO:0000313" key="7">
    <source>
        <dbReference type="Proteomes" id="UP000621510"/>
    </source>
</evidence>
<dbReference type="InterPro" id="IPR014757">
    <property type="entry name" value="Tscrpt_reg_IclR_C"/>
</dbReference>
<dbReference type="Gene3D" id="3.30.450.40">
    <property type="match status" value="1"/>
</dbReference>
<dbReference type="Pfam" id="PF09339">
    <property type="entry name" value="HTH_IclR"/>
    <property type="match status" value="1"/>
</dbReference>
<evidence type="ECO:0000259" key="5">
    <source>
        <dbReference type="PROSITE" id="PS51078"/>
    </source>
</evidence>
<sequence length="257" mass="27152">MRNNDTGAHGLTSVDNALQILLMFQETSEVRVADVARRLGVARSTAHRLLTTLCGRGLAVQDGRTRAYHPGKALVDLAHALTRSPDLASLLRPQLVKLCAKLGETTSAQVFQGPDVVFVDGIEAERALKGGLRTGARMPAYAVSGGKAYLAELTPGELRSLYPRGLVKLTGQTPGDFEALEQELAQVRARGYAVNLEGSETGLHAVGVAVHDLAGRAIAALAVSAPAHRLGPERRQEAGEALMEAARAVEAELGSPR</sequence>
<feature type="domain" description="IclR-ED" evidence="5">
    <location>
        <begin position="73"/>
        <end position="255"/>
    </location>
</feature>
<dbReference type="SMART" id="SM00346">
    <property type="entry name" value="HTH_ICLR"/>
    <property type="match status" value="1"/>
</dbReference>
<dbReference type="EMBL" id="JAERRG010000001">
    <property type="protein sequence ID" value="MBL1110807.1"/>
    <property type="molecule type" value="Genomic_DNA"/>
</dbReference>
<reference evidence="6 7" key="1">
    <citation type="submission" date="2021-01" db="EMBL/GenBank/DDBJ databases">
        <title>WGS of actinomycetes isolated from Thailand.</title>
        <authorList>
            <person name="Thawai C."/>
        </authorList>
    </citation>
    <scope>NUCLEOTIDE SEQUENCE [LARGE SCALE GENOMIC DNA]</scope>
    <source>
        <strain evidence="6 7">CA3R110</strain>
    </source>
</reference>
<evidence type="ECO:0000259" key="4">
    <source>
        <dbReference type="PROSITE" id="PS51077"/>
    </source>
</evidence>
<dbReference type="Gene3D" id="1.10.10.10">
    <property type="entry name" value="Winged helix-like DNA-binding domain superfamily/Winged helix DNA-binding domain"/>
    <property type="match status" value="1"/>
</dbReference>
<dbReference type="InterPro" id="IPR036388">
    <property type="entry name" value="WH-like_DNA-bd_sf"/>
</dbReference>
<evidence type="ECO:0000256" key="3">
    <source>
        <dbReference type="ARBA" id="ARBA00023163"/>
    </source>
</evidence>
<keyword evidence="1" id="KW-0805">Transcription regulation</keyword>
<keyword evidence="3" id="KW-0804">Transcription</keyword>
<dbReference type="InterPro" id="IPR005471">
    <property type="entry name" value="Tscrpt_reg_IclR_N"/>
</dbReference>
<dbReference type="InterPro" id="IPR050707">
    <property type="entry name" value="HTH_MetabolicPath_Reg"/>
</dbReference>
<dbReference type="PROSITE" id="PS51078">
    <property type="entry name" value="ICLR_ED"/>
    <property type="match status" value="1"/>
</dbReference>
<dbReference type="Proteomes" id="UP000621510">
    <property type="component" value="Unassembled WGS sequence"/>
</dbReference>
<dbReference type="SUPFAM" id="SSF46785">
    <property type="entry name" value="Winged helix' DNA-binding domain"/>
    <property type="match status" value="1"/>
</dbReference>
<proteinExistence type="predicted"/>
<accession>A0ABS1PEJ6</accession>
<feature type="domain" description="HTH iclR-type" evidence="4">
    <location>
        <begin position="11"/>
        <end position="72"/>
    </location>
</feature>
<dbReference type="PANTHER" id="PTHR30136:SF35">
    <property type="entry name" value="HTH-TYPE TRANSCRIPTIONAL REGULATOR RV1719"/>
    <property type="match status" value="1"/>
</dbReference>
<dbReference type="InterPro" id="IPR036390">
    <property type="entry name" value="WH_DNA-bd_sf"/>
</dbReference>
<dbReference type="InterPro" id="IPR029016">
    <property type="entry name" value="GAF-like_dom_sf"/>
</dbReference>
<gene>
    <name evidence="6" type="ORF">JK364_00010</name>
</gene>
<dbReference type="PANTHER" id="PTHR30136">
    <property type="entry name" value="HELIX-TURN-HELIX TRANSCRIPTIONAL REGULATOR, ICLR FAMILY"/>
    <property type="match status" value="1"/>
</dbReference>